<accession>A0A9P8PBJ3</accession>
<proteinExistence type="predicted"/>
<evidence type="ECO:0000313" key="3">
    <source>
        <dbReference type="Proteomes" id="UP000769157"/>
    </source>
</evidence>
<name>A0A9P8PBJ3_9ASCO</name>
<organism evidence="2 3">
    <name type="scientific">Ogataea philodendri</name>
    <dbReference type="NCBI Taxonomy" id="1378263"/>
    <lineage>
        <taxon>Eukaryota</taxon>
        <taxon>Fungi</taxon>
        <taxon>Dikarya</taxon>
        <taxon>Ascomycota</taxon>
        <taxon>Saccharomycotina</taxon>
        <taxon>Pichiomycetes</taxon>
        <taxon>Pichiales</taxon>
        <taxon>Pichiaceae</taxon>
        <taxon>Ogataea</taxon>
    </lineage>
</organism>
<protein>
    <submittedName>
        <fullName evidence="2">Uncharacterized protein</fullName>
    </submittedName>
</protein>
<comment type="caution">
    <text evidence="2">The sequence shown here is derived from an EMBL/GenBank/DDBJ whole genome shotgun (WGS) entry which is preliminary data.</text>
</comment>
<evidence type="ECO:0000256" key="1">
    <source>
        <dbReference type="SAM" id="MobiDB-lite"/>
    </source>
</evidence>
<sequence>MALNSDDFPDPTDPVTTTNSPFATEKFKSKRPGKVVEESTDFSLLLSETYSPASMSSNVYQLKVAWFSLRASFSSDKGSWKDSRSWASGQEISLAILLKPMIISADMDKVVGIMEN</sequence>
<evidence type="ECO:0000313" key="2">
    <source>
        <dbReference type="EMBL" id="KAH3669248.1"/>
    </source>
</evidence>
<feature type="region of interest" description="Disordered" evidence="1">
    <location>
        <begin position="1"/>
        <end position="32"/>
    </location>
</feature>
<gene>
    <name evidence="2" type="ORF">OGAPHI_001369</name>
</gene>
<dbReference type="AlphaFoldDB" id="A0A9P8PBJ3"/>
<dbReference type="Proteomes" id="UP000769157">
    <property type="component" value="Unassembled WGS sequence"/>
</dbReference>
<keyword evidence="3" id="KW-1185">Reference proteome</keyword>
<dbReference type="RefSeq" id="XP_046063511.1">
    <property type="nucleotide sequence ID" value="XM_046202123.1"/>
</dbReference>
<dbReference type="GeneID" id="70233337"/>
<reference evidence="2" key="1">
    <citation type="journal article" date="2021" name="Open Biol.">
        <title>Shared evolutionary footprints suggest mitochondrial oxidative damage underlies multiple complex I losses in fungi.</title>
        <authorList>
            <person name="Schikora-Tamarit M.A."/>
            <person name="Marcet-Houben M."/>
            <person name="Nosek J."/>
            <person name="Gabaldon T."/>
        </authorList>
    </citation>
    <scope>NUCLEOTIDE SEQUENCE</scope>
    <source>
        <strain evidence="2">CBS6075</strain>
    </source>
</reference>
<dbReference type="EMBL" id="JAEUBE010000137">
    <property type="protein sequence ID" value="KAH3669248.1"/>
    <property type="molecule type" value="Genomic_DNA"/>
</dbReference>
<reference evidence="2" key="2">
    <citation type="submission" date="2021-01" db="EMBL/GenBank/DDBJ databases">
        <authorList>
            <person name="Schikora-Tamarit M.A."/>
        </authorList>
    </citation>
    <scope>NUCLEOTIDE SEQUENCE</scope>
    <source>
        <strain evidence="2">CBS6075</strain>
    </source>
</reference>